<keyword evidence="1" id="KW-0812">Transmembrane</keyword>
<evidence type="ECO:0000256" key="1">
    <source>
        <dbReference type="SAM" id="Phobius"/>
    </source>
</evidence>
<gene>
    <name evidence="2" type="ORF">QVN81_05705</name>
    <name evidence="3" type="ORF">QVN84_08120</name>
</gene>
<evidence type="ECO:0000313" key="2">
    <source>
        <dbReference type="EMBL" id="MDN0022521.1"/>
    </source>
</evidence>
<keyword evidence="4" id="KW-1185">Reference proteome</keyword>
<protein>
    <submittedName>
        <fullName evidence="3">DUF4230 domain-containing protein</fullName>
    </submittedName>
</protein>
<accession>A0AAW7JVX2</accession>
<evidence type="ECO:0000313" key="5">
    <source>
        <dbReference type="Proteomes" id="UP001168478"/>
    </source>
</evidence>
<sequence>MKNKNNSIRQFINHIISTTMAPWLLAAGGVVILLIIITAIIHCGKDNSADIYTNNKIDITPNLIESIKDIGEWEFLAVSDEEIVDTVRHGLFGDDQLVRIYYGTLRLGIDLHKTGKNWIRTSGDSVVVTLPPIRLLDDDFIDETRTRAFLESGKWSHQARAALYQKAKDIMMRRCLTESNIRSAEQNAVTQFHNIMHSMGFNHIKIRFERQDTHKKK</sequence>
<reference evidence="3" key="2">
    <citation type="submission" date="2023-08" db="EMBL/GenBank/DDBJ databases">
        <title>Identification and characterization of horizontal gene transfer across gut microbiota members of farm animals based on homology search.</title>
        <authorList>
            <person name="Schwarzerova J."/>
            <person name="Nykrynova M."/>
            <person name="Jureckova K."/>
            <person name="Cejkova D."/>
            <person name="Rychlik I."/>
        </authorList>
    </citation>
    <scope>NUCLEOTIDE SEQUENCE</scope>
    <source>
        <strain evidence="3">ET15</strain>
        <strain evidence="2">ET37</strain>
    </source>
</reference>
<comment type="caution">
    <text evidence="3">The sequence shown here is derived from an EMBL/GenBank/DDBJ whole genome shotgun (WGS) entry which is preliminary data.</text>
</comment>
<organism evidence="3 5">
    <name type="scientific">Leyella lascolaii</name>
    <dbReference type="NCBI Taxonomy" id="1776379"/>
    <lineage>
        <taxon>Bacteria</taxon>
        <taxon>Pseudomonadati</taxon>
        <taxon>Bacteroidota</taxon>
        <taxon>Bacteroidia</taxon>
        <taxon>Bacteroidales</taxon>
        <taxon>Prevotellaceae</taxon>
        <taxon>Leyella</taxon>
    </lineage>
</organism>
<keyword evidence="1" id="KW-1133">Transmembrane helix</keyword>
<evidence type="ECO:0000313" key="3">
    <source>
        <dbReference type="EMBL" id="MDN0025482.1"/>
    </source>
</evidence>
<dbReference type="EMBL" id="JAUEIE010000004">
    <property type="protein sequence ID" value="MDN0022521.1"/>
    <property type="molecule type" value="Genomic_DNA"/>
</dbReference>
<evidence type="ECO:0000313" key="4">
    <source>
        <dbReference type="Proteomes" id="UP001167831"/>
    </source>
</evidence>
<keyword evidence="1" id="KW-0472">Membrane</keyword>
<dbReference type="InterPro" id="IPR025324">
    <property type="entry name" value="DUF4230"/>
</dbReference>
<dbReference type="Pfam" id="PF14014">
    <property type="entry name" value="DUF4230"/>
    <property type="match status" value="1"/>
</dbReference>
<reference evidence="3" key="1">
    <citation type="submission" date="2023-06" db="EMBL/GenBank/DDBJ databases">
        <authorList>
            <person name="Zeman M."/>
            <person name="Kubasova T."/>
            <person name="Jahodarova E."/>
            <person name="Nykrynova M."/>
            <person name="Rychlik I."/>
        </authorList>
    </citation>
    <scope>NUCLEOTIDE SEQUENCE</scope>
    <source>
        <strain evidence="3">ET15</strain>
        <strain evidence="2">ET37</strain>
    </source>
</reference>
<dbReference type="EMBL" id="JAUEIF010000006">
    <property type="protein sequence ID" value="MDN0025482.1"/>
    <property type="molecule type" value="Genomic_DNA"/>
</dbReference>
<feature type="transmembrane region" description="Helical" evidence="1">
    <location>
        <begin position="21"/>
        <end position="41"/>
    </location>
</feature>
<dbReference type="Proteomes" id="UP001167831">
    <property type="component" value="Unassembled WGS sequence"/>
</dbReference>
<name>A0AAW7JVX2_9BACT</name>
<proteinExistence type="predicted"/>
<dbReference type="Proteomes" id="UP001168478">
    <property type="component" value="Unassembled WGS sequence"/>
</dbReference>
<dbReference type="RefSeq" id="WP_289825035.1">
    <property type="nucleotide sequence ID" value="NZ_CAUWBX010000022.1"/>
</dbReference>
<dbReference type="AlphaFoldDB" id="A0AAW7JVX2"/>